<evidence type="ECO:0000256" key="4">
    <source>
        <dbReference type="ARBA" id="ARBA00023136"/>
    </source>
</evidence>
<evidence type="ECO:0000313" key="8">
    <source>
        <dbReference type="EMBL" id="ADW68103.1"/>
    </source>
</evidence>
<name>E8X2W9_GRATM</name>
<organism evidence="9">
    <name type="scientific">Granulicella tundricola (strain ATCC BAA-1859 / DSM 23138 / MP5ACTX9)</name>
    <dbReference type="NCBI Taxonomy" id="1198114"/>
    <lineage>
        <taxon>Bacteria</taxon>
        <taxon>Pseudomonadati</taxon>
        <taxon>Acidobacteriota</taxon>
        <taxon>Terriglobia</taxon>
        <taxon>Terriglobales</taxon>
        <taxon>Acidobacteriaceae</taxon>
        <taxon>Granulicella</taxon>
    </lineage>
</organism>
<evidence type="ECO:0000256" key="6">
    <source>
        <dbReference type="SAM" id="Phobius"/>
    </source>
</evidence>
<dbReference type="InterPro" id="IPR049453">
    <property type="entry name" value="Memb_transporter_dom"/>
</dbReference>
<proteinExistence type="predicted"/>
<keyword evidence="9" id="KW-1185">Reference proteome</keyword>
<dbReference type="STRING" id="1198114.AciX9_1040"/>
<dbReference type="EMBL" id="CP002480">
    <property type="protein sequence ID" value="ADW68103.1"/>
    <property type="molecule type" value="Genomic_DNA"/>
</dbReference>
<dbReference type="RefSeq" id="WP_013579426.1">
    <property type="nucleotide sequence ID" value="NC_015064.1"/>
</dbReference>
<feature type="transmembrane region" description="Helical" evidence="6">
    <location>
        <begin position="79"/>
        <end position="98"/>
    </location>
</feature>
<protein>
    <recommendedName>
        <fullName evidence="7">Integral membrane bound transporter domain-containing protein</fullName>
    </recommendedName>
</protein>
<feature type="domain" description="Integral membrane bound transporter" evidence="7">
    <location>
        <begin position="241"/>
        <end position="363"/>
    </location>
</feature>
<feature type="transmembrane region" description="Helical" evidence="6">
    <location>
        <begin position="299"/>
        <end position="315"/>
    </location>
</feature>
<evidence type="ECO:0000256" key="5">
    <source>
        <dbReference type="SAM" id="MobiDB-lite"/>
    </source>
</evidence>
<dbReference type="PaxDb" id="1198114-AciX9_1040"/>
<feature type="transmembrane region" description="Helical" evidence="6">
    <location>
        <begin position="321"/>
        <end position="340"/>
    </location>
</feature>
<gene>
    <name evidence="8" type="ordered locus">AciX9_1040</name>
</gene>
<reference evidence="9" key="1">
    <citation type="submission" date="2011-01" db="EMBL/GenBank/DDBJ databases">
        <title>Complete sequence of chromosome of Acidobacterium sp. MP5ACTX9.</title>
        <authorList>
            <consortium name="US DOE Joint Genome Institute"/>
            <person name="Lucas S."/>
            <person name="Copeland A."/>
            <person name="Lapidus A."/>
            <person name="Cheng J.-F."/>
            <person name="Goodwin L."/>
            <person name="Pitluck S."/>
            <person name="Teshima H."/>
            <person name="Detter J.C."/>
            <person name="Han C."/>
            <person name="Tapia R."/>
            <person name="Land M."/>
            <person name="Hauser L."/>
            <person name="Kyrpides N."/>
            <person name="Ivanova N."/>
            <person name="Ovchinnikova G."/>
            <person name="Pagani I."/>
            <person name="Rawat S.R."/>
            <person name="Mannisto M."/>
            <person name="Haggblom M.M."/>
            <person name="Woyke T."/>
        </authorList>
    </citation>
    <scope>NUCLEOTIDE SEQUENCE [LARGE SCALE GENOMIC DNA]</scope>
    <source>
        <strain evidence="9">MP5ACTX9</strain>
    </source>
</reference>
<dbReference type="Proteomes" id="UP000000343">
    <property type="component" value="Chromosome"/>
</dbReference>
<keyword evidence="2 6" id="KW-0812">Transmembrane</keyword>
<evidence type="ECO:0000313" key="9">
    <source>
        <dbReference type="Proteomes" id="UP000000343"/>
    </source>
</evidence>
<dbReference type="Pfam" id="PF13515">
    <property type="entry name" value="FUSC_2"/>
    <property type="match status" value="1"/>
</dbReference>
<keyword evidence="3 6" id="KW-1133">Transmembrane helix</keyword>
<feature type="transmembrane region" description="Helical" evidence="6">
    <location>
        <begin position="34"/>
        <end position="59"/>
    </location>
</feature>
<evidence type="ECO:0000259" key="7">
    <source>
        <dbReference type="Pfam" id="PF13515"/>
    </source>
</evidence>
<feature type="compositionally biased region" description="Basic and acidic residues" evidence="5">
    <location>
        <begin position="390"/>
        <end position="399"/>
    </location>
</feature>
<keyword evidence="4 6" id="KW-0472">Membrane</keyword>
<dbReference type="AlphaFoldDB" id="E8X2W9"/>
<sequence length="399" mass="43327">MPSSPTNPDAPTQPGYFADLYTFHWREISLQTSLIAIVAVAVSLVGGVLIGHPAAGLISGGGAMTVGFGLNQRISDSRLWPMIWATLAMAASTFIGMLAGHEGYALIFLSAAWAFGYGILTARAAGVAWVGQQAAVTLLVTSAFPADARHAFQRALLTLLGGTLQILFTSAFLRLLPELQADLLALPSYGFDEATHLRHIFRFGRILRRLRGFPRALPRMWAAGHVPYALRLALTVAAATEAYRWRGVQSGYWIPMTALLVQKPLFAETLNRALMRVLGTLAGAVLCTFFLLRVHPDPITLAWLAVFFCFCAFMANPVNYAFFSVFLTSYIVFLLSLNVLPGPEIAHRRAYATAAGGLIALIIHIDAFLLRRPKPSTSSPTKGVSKTTKGHSERSEEPQ</sequence>
<feature type="region of interest" description="Disordered" evidence="5">
    <location>
        <begin position="374"/>
        <end position="399"/>
    </location>
</feature>
<accession>E8X2W9</accession>
<dbReference type="GO" id="GO:0016020">
    <property type="term" value="C:membrane"/>
    <property type="evidence" value="ECO:0007669"/>
    <property type="project" value="UniProtKB-SubCell"/>
</dbReference>
<evidence type="ECO:0000256" key="1">
    <source>
        <dbReference type="ARBA" id="ARBA00004141"/>
    </source>
</evidence>
<evidence type="ECO:0000256" key="2">
    <source>
        <dbReference type="ARBA" id="ARBA00022692"/>
    </source>
</evidence>
<evidence type="ECO:0000256" key="3">
    <source>
        <dbReference type="ARBA" id="ARBA00022989"/>
    </source>
</evidence>
<feature type="transmembrane region" description="Helical" evidence="6">
    <location>
        <begin position="103"/>
        <end position="120"/>
    </location>
</feature>
<dbReference type="KEGG" id="acm:AciX9_1040"/>
<feature type="compositionally biased region" description="Polar residues" evidence="5">
    <location>
        <begin position="375"/>
        <end position="387"/>
    </location>
</feature>
<feature type="transmembrane region" description="Helical" evidence="6">
    <location>
        <begin position="156"/>
        <end position="176"/>
    </location>
</feature>
<feature type="transmembrane region" description="Helical" evidence="6">
    <location>
        <begin position="352"/>
        <end position="370"/>
    </location>
</feature>
<dbReference type="OrthoDB" id="128040at2"/>
<comment type="subcellular location">
    <subcellularLocation>
        <location evidence="1">Membrane</location>
        <topology evidence="1">Multi-pass membrane protein</topology>
    </subcellularLocation>
</comment>
<dbReference type="HOGENOM" id="CLU_734927_0_0_0"/>
<dbReference type="eggNOG" id="COG1289">
    <property type="taxonomic scope" value="Bacteria"/>
</dbReference>
<feature type="transmembrane region" description="Helical" evidence="6">
    <location>
        <begin position="273"/>
        <end position="292"/>
    </location>
</feature>